<dbReference type="Proteomes" id="UP000546464">
    <property type="component" value="Unassembled WGS sequence"/>
</dbReference>
<reference evidence="1 2" key="1">
    <citation type="submission" date="2020-07" db="EMBL/GenBank/DDBJ databases">
        <authorList>
            <person name="Feng X."/>
        </authorList>
    </citation>
    <scope>NUCLEOTIDE SEQUENCE [LARGE SCALE GENOMIC DNA]</scope>
    <source>
        <strain evidence="1 2">JCM31066</strain>
    </source>
</reference>
<dbReference type="RefSeq" id="WP_185676529.1">
    <property type="nucleotide sequence ID" value="NZ_JACHVB010000043.1"/>
</dbReference>
<evidence type="ECO:0000313" key="1">
    <source>
        <dbReference type="EMBL" id="MBC2595578.1"/>
    </source>
</evidence>
<protein>
    <submittedName>
        <fullName evidence="1">Uncharacterized protein</fullName>
    </submittedName>
</protein>
<dbReference type="EMBL" id="JACHVB010000043">
    <property type="protein sequence ID" value="MBC2595578.1"/>
    <property type="molecule type" value="Genomic_DNA"/>
</dbReference>
<dbReference type="AlphaFoldDB" id="A0A842HHV4"/>
<keyword evidence="2" id="KW-1185">Reference proteome</keyword>
<sequence length="251" mass="27633">MTMPLCISLSPRLLRLLPAGLALAIASGAWLGAGLWAQVPEEELVEFSFQTYFYTGSEADTASVPRGENALYYQQGAEFKPLTLAPNNLGLKHTFRGSLPFRLYVQQTNEDGQTVYRPVAEAVGKNAGEGSHRVLFIQPAGEQFRIALMRADAARVAQGEVLIMNVGGQALAATSGEGTLVQIGPGESKVMRYDEGEDSSFSLKIASRKGEGWDIIHTSRLAYRNPRPLFLIVYPTQDGKFWHVRFLKLRQ</sequence>
<name>A0A842HHV4_9BACT</name>
<gene>
    <name evidence="1" type="ORF">H5P28_15025</name>
</gene>
<accession>A0A842HHV4</accession>
<evidence type="ECO:0000313" key="2">
    <source>
        <dbReference type="Proteomes" id="UP000546464"/>
    </source>
</evidence>
<comment type="caution">
    <text evidence="1">The sequence shown here is derived from an EMBL/GenBank/DDBJ whole genome shotgun (WGS) entry which is preliminary data.</text>
</comment>
<organism evidence="1 2">
    <name type="scientific">Ruficoccus amylovorans</name>
    <dbReference type="NCBI Taxonomy" id="1804625"/>
    <lineage>
        <taxon>Bacteria</taxon>
        <taxon>Pseudomonadati</taxon>
        <taxon>Verrucomicrobiota</taxon>
        <taxon>Opitutia</taxon>
        <taxon>Puniceicoccales</taxon>
        <taxon>Cerasicoccaceae</taxon>
        <taxon>Ruficoccus</taxon>
    </lineage>
</organism>
<proteinExistence type="predicted"/>